<evidence type="ECO:0000313" key="8">
    <source>
        <dbReference type="Proteomes" id="UP000005206"/>
    </source>
</evidence>
<dbReference type="GO" id="GO:0004497">
    <property type="term" value="F:monooxygenase activity"/>
    <property type="evidence" value="ECO:0007669"/>
    <property type="project" value="UniProtKB-KW"/>
</dbReference>
<organism evidence="7 8">
    <name type="scientific">Fusarium vanettenii (strain ATCC MYA-4622 / CBS 123669 / FGSC 9596 / NRRL 45880 / 77-13-4)</name>
    <name type="common">Fusarium solani subsp. pisi</name>
    <dbReference type="NCBI Taxonomy" id="660122"/>
    <lineage>
        <taxon>Eukaryota</taxon>
        <taxon>Fungi</taxon>
        <taxon>Dikarya</taxon>
        <taxon>Ascomycota</taxon>
        <taxon>Pezizomycotina</taxon>
        <taxon>Sordariomycetes</taxon>
        <taxon>Hypocreomycetidae</taxon>
        <taxon>Hypocreales</taxon>
        <taxon>Nectriaceae</taxon>
        <taxon>Fusarium</taxon>
        <taxon>Fusarium solani species complex</taxon>
        <taxon>Fusarium vanettenii</taxon>
    </lineage>
</organism>
<dbReference type="GO" id="GO:0020037">
    <property type="term" value="F:heme binding"/>
    <property type="evidence" value="ECO:0007669"/>
    <property type="project" value="InterPro"/>
</dbReference>
<sequence length="62" mass="6992">RPLIPLGHPHSTSEDINYEGYRIPKGAGLHLNAFAVGHQEKRNHNPEMFNVMGRIQPHPSRA</sequence>
<evidence type="ECO:0000256" key="3">
    <source>
        <dbReference type="ARBA" id="ARBA00023002"/>
    </source>
</evidence>
<dbReference type="VEuPathDB" id="FungiDB:NECHADRAFT_47422"/>
<name>C7Z074_FUSV7</name>
<dbReference type="AlphaFoldDB" id="C7Z074"/>
<keyword evidence="5" id="KW-0503">Monooxygenase</keyword>
<dbReference type="Gene3D" id="1.10.630.10">
    <property type="entry name" value="Cytochrome P450"/>
    <property type="match status" value="1"/>
</dbReference>
<dbReference type="InterPro" id="IPR001128">
    <property type="entry name" value="Cyt_P450"/>
</dbReference>
<dbReference type="HOGENOM" id="CLU_2910374_0_0_1"/>
<evidence type="ECO:0000256" key="5">
    <source>
        <dbReference type="ARBA" id="ARBA00023033"/>
    </source>
</evidence>
<proteinExistence type="inferred from homology"/>
<dbReference type="InterPro" id="IPR036396">
    <property type="entry name" value="Cyt_P450_sf"/>
</dbReference>
<dbReference type="RefSeq" id="XP_003048449.1">
    <property type="nucleotide sequence ID" value="XM_003048403.1"/>
</dbReference>
<keyword evidence="8" id="KW-1185">Reference proteome</keyword>
<comment type="similarity">
    <text evidence="1">Belongs to the cytochrome P450 family.</text>
</comment>
<feature type="region of interest" description="Disordered" evidence="6">
    <location>
        <begin position="41"/>
        <end position="62"/>
    </location>
</feature>
<evidence type="ECO:0000256" key="1">
    <source>
        <dbReference type="ARBA" id="ARBA00010617"/>
    </source>
</evidence>
<gene>
    <name evidence="7" type="ORF">NECHADRAFT_47422</name>
</gene>
<dbReference type="PANTHER" id="PTHR46300:SF2">
    <property type="entry name" value="CYTOCHROME P450 MONOOXYGENASE ALNH-RELATED"/>
    <property type="match status" value="1"/>
</dbReference>
<dbReference type="PANTHER" id="PTHR46300">
    <property type="entry name" value="P450, PUTATIVE (EUROFUNG)-RELATED-RELATED"/>
    <property type="match status" value="1"/>
</dbReference>
<evidence type="ECO:0000256" key="4">
    <source>
        <dbReference type="ARBA" id="ARBA00023004"/>
    </source>
</evidence>
<keyword evidence="3" id="KW-0560">Oxidoreductase</keyword>
<protein>
    <submittedName>
        <fullName evidence="7">Uncharacterized protein</fullName>
    </submittedName>
</protein>
<dbReference type="GO" id="GO:0005506">
    <property type="term" value="F:iron ion binding"/>
    <property type="evidence" value="ECO:0007669"/>
    <property type="project" value="InterPro"/>
</dbReference>
<dbReference type="Pfam" id="PF00067">
    <property type="entry name" value="p450"/>
    <property type="match status" value="1"/>
</dbReference>
<dbReference type="OrthoDB" id="1470350at2759"/>
<evidence type="ECO:0000256" key="6">
    <source>
        <dbReference type="SAM" id="MobiDB-lite"/>
    </source>
</evidence>
<dbReference type="GeneID" id="9667712"/>
<dbReference type="GO" id="GO:0016705">
    <property type="term" value="F:oxidoreductase activity, acting on paired donors, with incorporation or reduction of molecular oxygen"/>
    <property type="evidence" value="ECO:0007669"/>
    <property type="project" value="InterPro"/>
</dbReference>
<dbReference type="SUPFAM" id="SSF48264">
    <property type="entry name" value="Cytochrome P450"/>
    <property type="match status" value="1"/>
</dbReference>
<accession>C7Z074</accession>
<reference evidence="7 8" key="1">
    <citation type="journal article" date="2009" name="PLoS Genet.">
        <title>The genome of Nectria haematococca: contribution of supernumerary chromosomes to gene expansion.</title>
        <authorList>
            <person name="Coleman J.J."/>
            <person name="Rounsley S.D."/>
            <person name="Rodriguez-Carres M."/>
            <person name="Kuo A."/>
            <person name="Wasmann C.C."/>
            <person name="Grimwood J."/>
            <person name="Schmutz J."/>
            <person name="Taga M."/>
            <person name="White G.J."/>
            <person name="Zhou S."/>
            <person name="Schwartz D.C."/>
            <person name="Freitag M."/>
            <person name="Ma L.J."/>
            <person name="Danchin E.G."/>
            <person name="Henrissat B."/>
            <person name="Coutinho P.M."/>
            <person name="Nelson D.R."/>
            <person name="Straney D."/>
            <person name="Napoli C.A."/>
            <person name="Barker B.M."/>
            <person name="Gribskov M."/>
            <person name="Rep M."/>
            <person name="Kroken S."/>
            <person name="Molnar I."/>
            <person name="Rensing C."/>
            <person name="Kennell J.C."/>
            <person name="Zamora J."/>
            <person name="Farman M.L."/>
            <person name="Selker E.U."/>
            <person name="Salamov A."/>
            <person name="Shapiro H."/>
            <person name="Pangilinan J."/>
            <person name="Lindquist E."/>
            <person name="Lamers C."/>
            <person name="Grigoriev I.V."/>
            <person name="Geiser D.M."/>
            <person name="Covert S.F."/>
            <person name="Temporini E."/>
            <person name="Vanetten H.D."/>
        </authorList>
    </citation>
    <scope>NUCLEOTIDE SEQUENCE [LARGE SCALE GENOMIC DNA]</scope>
    <source>
        <strain evidence="8">ATCC MYA-4622 / CBS 123669 / FGSC 9596 / NRRL 45880 / 77-13-4</strain>
    </source>
</reference>
<dbReference type="KEGG" id="nhe:NECHADRAFT_47422"/>
<dbReference type="InterPro" id="IPR050364">
    <property type="entry name" value="Cytochrome_P450_fung"/>
</dbReference>
<feature type="non-terminal residue" evidence="7">
    <location>
        <position position="1"/>
    </location>
</feature>
<keyword evidence="2" id="KW-0479">Metal-binding</keyword>
<evidence type="ECO:0000313" key="7">
    <source>
        <dbReference type="EMBL" id="EEU42736.1"/>
    </source>
</evidence>
<keyword evidence="4" id="KW-0408">Iron</keyword>
<dbReference type="Proteomes" id="UP000005206">
    <property type="component" value="Chromosome 8"/>
</dbReference>
<evidence type="ECO:0000256" key="2">
    <source>
        <dbReference type="ARBA" id="ARBA00022723"/>
    </source>
</evidence>
<dbReference type="EMBL" id="GG698904">
    <property type="protein sequence ID" value="EEU42736.1"/>
    <property type="molecule type" value="Genomic_DNA"/>
</dbReference>
<dbReference type="InParanoid" id="C7Z074"/>